<keyword evidence="3" id="KW-1185">Reference proteome</keyword>
<feature type="chain" id="PRO_5019223021" description="Secreted protein" evidence="1">
    <location>
        <begin position="17"/>
        <end position="131"/>
    </location>
</feature>
<evidence type="ECO:0000313" key="3">
    <source>
        <dbReference type="Proteomes" id="UP000784294"/>
    </source>
</evidence>
<proteinExistence type="predicted"/>
<gene>
    <name evidence="2" type="ORF">PXEA_LOCUS34249</name>
</gene>
<dbReference type="Proteomes" id="UP000784294">
    <property type="component" value="Unassembled WGS sequence"/>
</dbReference>
<feature type="signal peptide" evidence="1">
    <location>
        <begin position="1"/>
        <end position="16"/>
    </location>
</feature>
<comment type="caution">
    <text evidence="2">The sequence shown here is derived from an EMBL/GenBank/DDBJ whole genome shotgun (WGS) entry which is preliminary data.</text>
</comment>
<evidence type="ECO:0000256" key="1">
    <source>
        <dbReference type="SAM" id="SignalP"/>
    </source>
</evidence>
<reference evidence="2" key="1">
    <citation type="submission" date="2018-11" db="EMBL/GenBank/DDBJ databases">
        <authorList>
            <consortium name="Pathogen Informatics"/>
        </authorList>
    </citation>
    <scope>NUCLEOTIDE SEQUENCE</scope>
</reference>
<protein>
    <recommendedName>
        <fullName evidence="4">Secreted protein</fullName>
    </recommendedName>
</protein>
<keyword evidence="1" id="KW-0732">Signal</keyword>
<sequence>MLLFWFFCSFSCLVKSRPPVLLNPIPAFPSDDFCKPVKPLASGAFSISAACHVDTTSTAKNSTDRAASSCLLNSAALATAFTTSEGQQAWHEVASWLAGLAARQTSNLMDMNPEESIVRIPAAVSEAILFR</sequence>
<evidence type="ECO:0000313" key="2">
    <source>
        <dbReference type="EMBL" id="VEL40809.1"/>
    </source>
</evidence>
<accession>A0A448XNA8</accession>
<name>A0A448XNA8_9PLAT</name>
<dbReference type="EMBL" id="CAAALY010266555">
    <property type="protein sequence ID" value="VEL40809.1"/>
    <property type="molecule type" value="Genomic_DNA"/>
</dbReference>
<organism evidence="2 3">
    <name type="scientific">Protopolystoma xenopodis</name>
    <dbReference type="NCBI Taxonomy" id="117903"/>
    <lineage>
        <taxon>Eukaryota</taxon>
        <taxon>Metazoa</taxon>
        <taxon>Spiralia</taxon>
        <taxon>Lophotrochozoa</taxon>
        <taxon>Platyhelminthes</taxon>
        <taxon>Monogenea</taxon>
        <taxon>Polyopisthocotylea</taxon>
        <taxon>Polystomatidea</taxon>
        <taxon>Polystomatidae</taxon>
        <taxon>Protopolystoma</taxon>
    </lineage>
</organism>
<evidence type="ECO:0008006" key="4">
    <source>
        <dbReference type="Google" id="ProtNLM"/>
    </source>
</evidence>
<dbReference type="AlphaFoldDB" id="A0A448XNA8"/>